<dbReference type="InterPro" id="IPR020014">
    <property type="entry name" value="Decahaem_cyt-c_OmcA/MtrC"/>
</dbReference>
<evidence type="ECO:0000259" key="4">
    <source>
        <dbReference type="Pfam" id="PF22113"/>
    </source>
</evidence>
<keyword evidence="6" id="KW-1185">Reference proteome</keyword>
<feature type="domain" description="Decaheme cytochrome c component MtrC/MtrF" evidence="3">
    <location>
        <begin position="55"/>
        <end position="169"/>
    </location>
</feature>
<feature type="signal peptide" evidence="2">
    <location>
        <begin position="1"/>
        <end position="21"/>
    </location>
</feature>
<accession>A0ABS5I6A6</accession>
<feature type="chain" id="PRO_5045285002" evidence="2">
    <location>
        <begin position="22"/>
        <end position="664"/>
    </location>
</feature>
<evidence type="ECO:0000313" key="5">
    <source>
        <dbReference type="EMBL" id="MBR9729552.1"/>
    </source>
</evidence>
<evidence type="ECO:0000259" key="3">
    <source>
        <dbReference type="Pfam" id="PF22111"/>
    </source>
</evidence>
<comment type="caution">
    <text evidence="5">The sequence shown here is derived from an EMBL/GenBank/DDBJ whole genome shotgun (WGS) entry which is preliminary data.</text>
</comment>
<dbReference type="InterPro" id="IPR036280">
    <property type="entry name" value="Multihaem_cyt_sf"/>
</dbReference>
<evidence type="ECO:0000256" key="2">
    <source>
        <dbReference type="SAM" id="SignalP"/>
    </source>
</evidence>
<evidence type="ECO:0000256" key="1">
    <source>
        <dbReference type="ARBA" id="ARBA00022729"/>
    </source>
</evidence>
<dbReference type="EMBL" id="JAAIKR010000023">
    <property type="protein sequence ID" value="MBR9729552.1"/>
    <property type="molecule type" value="Genomic_DNA"/>
</dbReference>
<proteinExistence type="predicted"/>
<dbReference type="PROSITE" id="PS51257">
    <property type="entry name" value="PROKAR_LIPOPROTEIN"/>
    <property type="match status" value="1"/>
</dbReference>
<evidence type="ECO:0000313" key="6">
    <source>
        <dbReference type="Proteomes" id="UP000811844"/>
    </source>
</evidence>
<dbReference type="Gene3D" id="1.10.1130.10">
    <property type="entry name" value="Flavocytochrome C3, Chain A"/>
    <property type="match status" value="1"/>
</dbReference>
<reference evidence="5 6" key="1">
    <citation type="submission" date="2020-02" db="EMBL/GenBank/DDBJ databases">
        <title>Shewanella WXL01 sp. nov., a marine bacterium isolated from green algae in Luhuitou Fringing Reef (Northern South China Sea).</title>
        <authorList>
            <person name="Wang X."/>
        </authorList>
    </citation>
    <scope>NUCLEOTIDE SEQUENCE [LARGE SCALE GENOMIC DNA]</scope>
    <source>
        <strain evidence="5 6">MCCC 1A01895</strain>
    </source>
</reference>
<feature type="domain" description="Outer membrane cytochrome MtrC/MtrF-like" evidence="4">
    <location>
        <begin position="176"/>
        <end position="319"/>
    </location>
</feature>
<dbReference type="PANTHER" id="PTHR35038:SF6">
    <property type="entry name" value="SURFACE LOCALIZED DECAHEME CYTOCHROME C LIPOPROTEIN"/>
    <property type="match status" value="1"/>
</dbReference>
<name>A0ABS5I6A6_9GAMM</name>
<sequence>MMMTKYTKIAMFIAASSFALAGCGSDGKDGTDGLPSVDPAKSINDLHLDVTNVTYNDGVPTIEVFATNEDDKPVVGLSDLGIVIAQLTPAHASGAGNSAQWTRTARESGPDAFVDHKTGAYTFTIKPEGFNAQLTQRYNVYAGGKDSTLLDGKTAVPRQEIVKDFDGEGYKAKYTKNIVSHEVCAKCHNDSEPLTRRHSSYYKEETCATCHSSSMSPDKQWNHLIHNIHNTNKTFEDKYGNEYDGEAAQHLIQNNCQSCHVEKEGLGEWQNWTQMPTMETCSSCHVNVDFVNGQGHPKQTDNSNCIACHSATWTEEIHTGKANSTNALINQYGLHVASTIDATTQAATISIQVVNAEGEQVDINTLSSMIQRIEVVTNVGPNKVTLGYNGKDYINAIKNGVIDPKAKIEDGKLIYTTSKDLNLGAQGKDDETAFTFVGWGMCSEDGKFVNCTDPDFDGNDLTKYTSMKADMAFATLSGDAPSMRHVDSVNFTACASCHSAGFPVHKGGHHVGFVMTEQLSHSQDENGQPIIGVDACTACHTPDGTYAGGANMGALEMKLHKEHSQGDYAVVKGMNCSQCHTTFNLDAFKVKGAMATDAGKYSTPIAATCASCHSHNLDAFKAHVETQGAIVNGDDKQAVDDAAQLETCFFCHAPTPADHTSMKF</sequence>
<dbReference type="InterPro" id="IPR054334">
    <property type="entry name" value="MtrC-MtrF_dom_I"/>
</dbReference>
<dbReference type="Pfam" id="PF22111">
    <property type="entry name" value="MtrC-MtrF_N"/>
    <property type="match status" value="1"/>
</dbReference>
<organism evidence="5 6">
    <name type="scientific">Shewanella intestini</name>
    <dbReference type="NCBI Taxonomy" id="2017544"/>
    <lineage>
        <taxon>Bacteria</taxon>
        <taxon>Pseudomonadati</taxon>
        <taxon>Pseudomonadota</taxon>
        <taxon>Gammaproteobacteria</taxon>
        <taxon>Alteromonadales</taxon>
        <taxon>Shewanellaceae</taxon>
        <taxon>Shewanella</taxon>
    </lineage>
</organism>
<protein>
    <submittedName>
        <fullName evidence="5">OmcA/MtrC family decaheme c-type cytochrome</fullName>
    </submittedName>
</protein>
<dbReference type="Gene3D" id="1.10.720.180">
    <property type="match status" value="1"/>
</dbReference>
<dbReference type="SUPFAM" id="SSF48695">
    <property type="entry name" value="Multiheme cytochromes"/>
    <property type="match status" value="1"/>
</dbReference>
<dbReference type="RefSeq" id="WP_153662332.1">
    <property type="nucleotide sequence ID" value="NZ_JAAIKR010000023.1"/>
</dbReference>
<dbReference type="InterPro" id="IPR051829">
    <property type="entry name" value="Multiheme_Cytochr_ET"/>
</dbReference>
<gene>
    <name evidence="5" type="ORF">G3R48_16395</name>
</gene>
<dbReference type="PANTHER" id="PTHR35038">
    <property type="entry name" value="DISSIMILATORY SULFITE REDUCTASE SIRA"/>
    <property type="match status" value="1"/>
</dbReference>
<keyword evidence="1 2" id="KW-0732">Signal</keyword>
<dbReference type="Pfam" id="PF22113">
    <property type="entry name" value="Mtrc-MtrF_II-IV_dom"/>
    <property type="match status" value="2"/>
</dbReference>
<dbReference type="InterPro" id="IPR054337">
    <property type="entry name" value="Mtrc-MtrF-like_dom_II/IV"/>
</dbReference>
<dbReference type="Proteomes" id="UP000811844">
    <property type="component" value="Unassembled WGS sequence"/>
</dbReference>
<feature type="domain" description="Outer membrane cytochrome MtrC/MtrF-like" evidence="4">
    <location>
        <begin position="489"/>
        <end position="656"/>
    </location>
</feature>
<dbReference type="NCBIfam" id="TIGR03507">
    <property type="entry name" value="decahem_SO1788"/>
    <property type="match status" value="1"/>
</dbReference>